<keyword evidence="5" id="KW-0963">Cytoplasm</keyword>
<dbReference type="EMBL" id="JAINUG010000073">
    <property type="protein sequence ID" value="KAJ8401007.1"/>
    <property type="molecule type" value="Genomic_DNA"/>
</dbReference>
<dbReference type="AlphaFoldDB" id="A0AAD7WL83"/>
<accession>A0AAD7WL83</accession>
<keyword evidence="9" id="KW-1185">Reference proteome</keyword>
<dbReference type="Proteomes" id="UP001221898">
    <property type="component" value="Unassembled WGS sequence"/>
</dbReference>
<evidence type="ECO:0008006" key="10">
    <source>
        <dbReference type="Google" id="ProtNLM"/>
    </source>
</evidence>
<proteinExistence type="inferred from homology"/>
<name>A0AAD7WL83_9TELE</name>
<evidence type="ECO:0000256" key="3">
    <source>
        <dbReference type="ARBA" id="ARBA00009466"/>
    </source>
</evidence>
<dbReference type="Gene3D" id="1.25.10.10">
    <property type="entry name" value="Leucine-rich Repeat Variant"/>
    <property type="match status" value="1"/>
</dbReference>
<evidence type="ECO:0000313" key="9">
    <source>
        <dbReference type="Proteomes" id="UP001221898"/>
    </source>
</evidence>
<evidence type="ECO:0000256" key="5">
    <source>
        <dbReference type="ARBA" id="ARBA00022490"/>
    </source>
</evidence>
<protein>
    <recommendedName>
        <fullName evidence="10">Exportin 7</fullName>
    </recommendedName>
</protein>
<organism evidence="8 9">
    <name type="scientific">Aldrovandia affinis</name>
    <dbReference type="NCBI Taxonomy" id="143900"/>
    <lineage>
        <taxon>Eukaryota</taxon>
        <taxon>Metazoa</taxon>
        <taxon>Chordata</taxon>
        <taxon>Craniata</taxon>
        <taxon>Vertebrata</taxon>
        <taxon>Euteleostomi</taxon>
        <taxon>Actinopterygii</taxon>
        <taxon>Neopterygii</taxon>
        <taxon>Teleostei</taxon>
        <taxon>Notacanthiformes</taxon>
        <taxon>Halosauridae</taxon>
        <taxon>Aldrovandia</taxon>
    </lineage>
</organism>
<gene>
    <name evidence="8" type="ORF">AAFF_G00389640</name>
</gene>
<sequence>MITTYGNRILTIGEVPKDQVYALKLKGISTCFSMLKAVLSGNYVNFGVFRLYGDDALDNSLQTFIKLLLSIPQSDLLDYPKLSQSYYSLLEVLTQDHMSFIASLEPHVIMYILSSISEGLTALDTMVCTGCCSSLDHIVTYLFKQLSRSTKKRAAPVPQESDRFLHIMQQHPEMIQQMLSTVLNIIIFEDCRNQWSMSRPLLGLILLNEKYFADLRNSIVNSQPPREAAGHAPMLRESHGRHRAQFTQKQQNCVHTEPLRV</sequence>
<dbReference type="GO" id="GO:0005643">
    <property type="term" value="C:nuclear pore"/>
    <property type="evidence" value="ECO:0007669"/>
    <property type="project" value="TreeGrafter"/>
</dbReference>
<keyword evidence="7" id="KW-0539">Nucleus</keyword>
<evidence type="ECO:0000256" key="2">
    <source>
        <dbReference type="ARBA" id="ARBA00004496"/>
    </source>
</evidence>
<dbReference type="GO" id="GO:0006611">
    <property type="term" value="P:protein export from nucleus"/>
    <property type="evidence" value="ECO:0007669"/>
    <property type="project" value="TreeGrafter"/>
</dbReference>
<dbReference type="InterPro" id="IPR011989">
    <property type="entry name" value="ARM-like"/>
</dbReference>
<comment type="caution">
    <text evidence="8">The sequence shown here is derived from an EMBL/GenBank/DDBJ whole genome shotgun (WGS) entry which is preliminary data.</text>
</comment>
<comment type="subcellular location">
    <subcellularLocation>
        <location evidence="2">Cytoplasm</location>
    </subcellularLocation>
    <subcellularLocation>
        <location evidence="1">Nucleus</location>
    </subcellularLocation>
</comment>
<evidence type="ECO:0000313" key="8">
    <source>
        <dbReference type="EMBL" id="KAJ8401007.1"/>
    </source>
</evidence>
<dbReference type="GO" id="GO:0005049">
    <property type="term" value="F:nuclear export signal receptor activity"/>
    <property type="evidence" value="ECO:0007669"/>
    <property type="project" value="InterPro"/>
</dbReference>
<keyword evidence="6" id="KW-0653">Protein transport</keyword>
<evidence type="ECO:0000256" key="4">
    <source>
        <dbReference type="ARBA" id="ARBA00022448"/>
    </source>
</evidence>
<comment type="similarity">
    <text evidence="3">Belongs to the exportin family.</text>
</comment>
<evidence type="ECO:0000256" key="7">
    <source>
        <dbReference type="ARBA" id="ARBA00023242"/>
    </source>
</evidence>
<keyword evidence="4" id="KW-0813">Transport</keyword>
<dbReference type="InterPro" id="IPR044189">
    <property type="entry name" value="XPO4/7-like"/>
</dbReference>
<dbReference type="PANTHER" id="PTHR12596">
    <property type="entry name" value="EXPORTIN 4,7-RELATED"/>
    <property type="match status" value="1"/>
</dbReference>
<dbReference type="GO" id="GO:0005737">
    <property type="term" value="C:cytoplasm"/>
    <property type="evidence" value="ECO:0007669"/>
    <property type="project" value="UniProtKB-SubCell"/>
</dbReference>
<evidence type="ECO:0000256" key="6">
    <source>
        <dbReference type="ARBA" id="ARBA00022927"/>
    </source>
</evidence>
<dbReference type="PANTHER" id="PTHR12596:SF2">
    <property type="entry name" value="EXPORTIN-7 ISOFORM X1"/>
    <property type="match status" value="1"/>
</dbReference>
<evidence type="ECO:0000256" key="1">
    <source>
        <dbReference type="ARBA" id="ARBA00004123"/>
    </source>
</evidence>
<reference evidence="8" key="1">
    <citation type="journal article" date="2023" name="Science">
        <title>Genome structures resolve the early diversification of teleost fishes.</title>
        <authorList>
            <person name="Parey E."/>
            <person name="Louis A."/>
            <person name="Montfort J."/>
            <person name="Bouchez O."/>
            <person name="Roques C."/>
            <person name="Iampietro C."/>
            <person name="Lluch J."/>
            <person name="Castinel A."/>
            <person name="Donnadieu C."/>
            <person name="Desvignes T."/>
            <person name="Floi Bucao C."/>
            <person name="Jouanno E."/>
            <person name="Wen M."/>
            <person name="Mejri S."/>
            <person name="Dirks R."/>
            <person name="Jansen H."/>
            <person name="Henkel C."/>
            <person name="Chen W.J."/>
            <person name="Zahm M."/>
            <person name="Cabau C."/>
            <person name="Klopp C."/>
            <person name="Thompson A.W."/>
            <person name="Robinson-Rechavi M."/>
            <person name="Braasch I."/>
            <person name="Lecointre G."/>
            <person name="Bobe J."/>
            <person name="Postlethwait J.H."/>
            <person name="Berthelot C."/>
            <person name="Roest Crollius H."/>
            <person name="Guiguen Y."/>
        </authorList>
    </citation>
    <scope>NUCLEOTIDE SEQUENCE</scope>
    <source>
        <strain evidence="8">NC1722</strain>
    </source>
</reference>